<feature type="compositionally biased region" description="Basic residues" evidence="7">
    <location>
        <begin position="1"/>
        <end position="10"/>
    </location>
</feature>
<keyword evidence="3 8" id="KW-0812">Transmembrane</keyword>
<dbReference type="PANTHER" id="PTHR13325">
    <property type="entry name" value="PROTEASE M50 MEMBRANE-BOUND TRANSCRIPTION FACTOR SITE 2 PROTEASE"/>
    <property type="match status" value="1"/>
</dbReference>
<dbReference type="GO" id="GO:0016020">
    <property type="term" value="C:membrane"/>
    <property type="evidence" value="ECO:0007669"/>
    <property type="project" value="InterPro"/>
</dbReference>
<organism evidence="10 11">
    <name type="scientific">Tripterygium wilfordii</name>
    <name type="common">Thunder God vine</name>
    <dbReference type="NCBI Taxonomy" id="458696"/>
    <lineage>
        <taxon>Eukaryota</taxon>
        <taxon>Viridiplantae</taxon>
        <taxon>Streptophyta</taxon>
        <taxon>Embryophyta</taxon>
        <taxon>Tracheophyta</taxon>
        <taxon>Spermatophyta</taxon>
        <taxon>Magnoliopsida</taxon>
        <taxon>eudicotyledons</taxon>
        <taxon>Gunneridae</taxon>
        <taxon>Pentapetalae</taxon>
        <taxon>rosids</taxon>
        <taxon>fabids</taxon>
        <taxon>Celastrales</taxon>
        <taxon>Celastraceae</taxon>
        <taxon>Tripterygium</taxon>
    </lineage>
</organism>
<evidence type="ECO:0000256" key="6">
    <source>
        <dbReference type="ARBA" id="ARBA00032658"/>
    </source>
</evidence>
<keyword evidence="4 8" id="KW-1133">Transmembrane helix</keyword>
<evidence type="ECO:0000259" key="9">
    <source>
        <dbReference type="Pfam" id="PF02163"/>
    </source>
</evidence>
<dbReference type="Proteomes" id="UP000593562">
    <property type="component" value="Unassembled WGS sequence"/>
</dbReference>
<keyword evidence="5 8" id="KW-0472">Membrane</keyword>
<reference evidence="10 11" key="1">
    <citation type="journal article" date="2020" name="Nat. Commun.">
        <title>Genome of Tripterygium wilfordii and identification of cytochrome P450 involved in triptolide biosynthesis.</title>
        <authorList>
            <person name="Tu L."/>
            <person name="Su P."/>
            <person name="Zhang Z."/>
            <person name="Gao L."/>
            <person name="Wang J."/>
            <person name="Hu T."/>
            <person name="Zhou J."/>
            <person name="Zhang Y."/>
            <person name="Zhao Y."/>
            <person name="Liu Y."/>
            <person name="Song Y."/>
            <person name="Tong Y."/>
            <person name="Lu Y."/>
            <person name="Yang J."/>
            <person name="Xu C."/>
            <person name="Jia M."/>
            <person name="Peters R.J."/>
            <person name="Huang L."/>
            <person name="Gao W."/>
        </authorList>
    </citation>
    <scope>NUCLEOTIDE SEQUENCE [LARGE SCALE GENOMIC DNA]</scope>
    <source>
        <strain evidence="11">cv. XIE 37</strain>
        <tissue evidence="10">Leaf</tissue>
    </source>
</reference>
<comment type="subcellular location">
    <subcellularLocation>
        <location evidence="1">Endomembrane system</location>
        <topology evidence="1">Multi-pass membrane protein</topology>
    </subcellularLocation>
</comment>
<sequence length="540" mass="59893">MEARRTRNTRGRNNSLLPLRRSSSTPRRLSNTISCWYCDYKISAFNEPMLRFGRRFNTALRIWFSIGVGFSLTALVVVILFLVWELATALRLLPGNPVFEHFSGALLFGFFNPSGYGLSLSLADAAYLLFSTIISVSVHEFGHAVAAASEGLQMEYIAMFLAVLFPGALVAFNYELLQLLPRLNALRIYCAGIWHNAVFCAVCGMALFLLPFLLFPFYIYGESPMVLDAPSTSPLFGYLSPGDVIVSIDGKHIHNAQEWMEMAALIDKQRFQSLNNSKYVKDFGIVDGRTGYCVPNSMIKGKQRLHLTDNPSACPNDLTAFVSIHGFDLSTLDDFSEDGHLNGSQTGLCLNARDIVKCNKCSAEWATTSNSDGSNFTCPQEDTCLSPVQLPDSAWVEITYLSSQSPGCLKYGQNPYLDSNTLDFIRQDCSGSFVFIGDVVSMAHSIQLTAYQPRWAFPLDAYIPNVVERSLTYMFHVSLTLALLNSLPVYFLDGESILEIALCLFTSIGQRKREKDSEAYSCPGMGPWPVTGTGIIQLEL</sequence>
<accession>A0A7J7D7U9</accession>
<evidence type="ECO:0000256" key="3">
    <source>
        <dbReference type="ARBA" id="ARBA00022692"/>
    </source>
</evidence>
<name>A0A7J7D7U9_TRIWF</name>
<feature type="compositionally biased region" description="Low complexity" evidence="7">
    <location>
        <begin position="11"/>
        <end position="27"/>
    </location>
</feature>
<evidence type="ECO:0000256" key="8">
    <source>
        <dbReference type="SAM" id="Phobius"/>
    </source>
</evidence>
<evidence type="ECO:0000256" key="2">
    <source>
        <dbReference type="ARBA" id="ARBA00009989"/>
    </source>
</evidence>
<feature type="transmembrane region" description="Helical" evidence="8">
    <location>
        <begin position="156"/>
        <end position="174"/>
    </location>
</feature>
<dbReference type="InParanoid" id="A0A7J7D7U9"/>
<dbReference type="GO" id="GO:0031293">
    <property type="term" value="P:membrane protein intracellular domain proteolysis"/>
    <property type="evidence" value="ECO:0007669"/>
    <property type="project" value="TreeGrafter"/>
</dbReference>
<dbReference type="FunCoup" id="A0A7J7D7U9">
    <property type="interactions" value="2864"/>
</dbReference>
<keyword evidence="10" id="KW-0645">Protease</keyword>
<evidence type="ECO:0000256" key="1">
    <source>
        <dbReference type="ARBA" id="ARBA00004127"/>
    </source>
</evidence>
<protein>
    <recommendedName>
        <fullName evidence="6">Endopeptidase S2P</fullName>
    </recommendedName>
</protein>
<dbReference type="PANTHER" id="PTHR13325:SF3">
    <property type="entry name" value="MEMBRANE-BOUND TRANSCRIPTION FACTOR SITE-2 PROTEASE"/>
    <property type="match status" value="1"/>
</dbReference>
<evidence type="ECO:0000256" key="5">
    <source>
        <dbReference type="ARBA" id="ARBA00023136"/>
    </source>
</evidence>
<gene>
    <name evidence="10" type="ORF">HS088_TW09G00450</name>
</gene>
<dbReference type="InterPro" id="IPR001193">
    <property type="entry name" value="MBTPS2"/>
</dbReference>
<evidence type="ECO:0000313" key="10">
    <source>
        <dbReference type="EMBL" id="KAF5742402.1"/>
    </source>
</evidence>
<dbReference type="GO" id="GO:0012505">
    <property type="term" value="C:endomembrane system"/>
    <property type="evidence" value="ECO:0007669"/>
    <property type="project" value="UniProtKB-SubCell"/>
</dbReference>
<feature type="transmembrane region" description="Helical" evidence="8">
    <location>
        <begin position="194"/>
        <end position="220"/>
    </location>
</feature>
<feature type="transmembrane region" description="Helical" evidence="8">
    <location>
        <begin position="59"/>
        <end position="84"/>
    </location>
</feature>
<dbReference type="GO" id="GO:0004222">
    <property type="term" value="F:metalloendopeptidase activity"/>
    <property type="evidence" value="ECO:0007669"/>
    <property type="project" value="InterPro"/>
</dbReference>
<dbReference type="InterPro" id="IPR008915">
    <property type="entry name" value="Peptidase_M50"/>
</dbReference>
<dbReference type="AlphaFoldDB" id="A0A7J7D7U9"/>
<comment type="caution">
    <text evidence="10">The sequence shown here is derived from an EMBL/GenBank/DDBJ whole genome shotgun (WGS) entry which is preliminary data.</text>
</comment>
<evidence type="ECO:0000256" key="7">
    <source>
        <dbReference type="SAM" id="MobiDB-lite"/>
    </source>
</evidence>
<dbReference type="SUPFAM" id="SSF50156">
    <property type="entry name" value="PDZ domain-like"/>
    <property type="match status" value="1"/>
</dbReference>
<keyword evidence="10" id="KW-0378">Hydrolase</keyword>
<dbReference type="GO" id="GO:0005737">
    <property type="term" value="C:cytoplasm"/>
    <property type="evidence" value="ECO:0007669"/>
    <property type="project" value="TreeGrafter"/>
</dbReference>
<evidence type="ECO:0000313" key="11">
    <source>
        <dbReference type="Proteomes" id="UP000593562"/>
    </source>
</evidence>
<dbReference type="EMBL" id="JAAARO010000009">
    <property type="protein sequence ID" value="KAF5742402.1"/>
    <property type="molecule type" value="Genomic_DNA"/>
</dbReference>
<comment type="similarity">
    <text evidence="2">Belongs to the peptidase M50A family.</text>
</comment>
<dbReference type="Pfam" id="PF02163">
    <property type="entry name" value="Peptidase_M50"/>
    <property type="match status" value="1"/>
</dbReference>
<dbReference type="PRINTS" id="PR01000">
    <property type="entry name" value="SREBPS2PTASE"/>
</dbReference>
<proteinExistence type="inferred from homology"/>
<keyword evidence="11" id="KW-1185">Reference proteome</keyword>
<dbReference type="InterPro" id="IPR036034">
    <property type="entry name" value="PDZ_sf"/>
</dbReference>
<feature type="region of interest" description="Disordered" evidence="7">
    <location>
        <begin position="1"/>
        <end position="27"/>
    </location>
</feature>
<evidence type="ECO:0000256" key="4">
    <source>
        <dbReference type="ARBA" id="ARBA00022989"/>
    </source>
</evidence>
<feature type="domain" description="Peptidase M50" evidence="9">
    <location>
        <begin position="129"/>
        <end position="503"/>
    </location>
</feature>
<dbReference type="GO" id="GO:1905897">
    <property type="term" value="P:regulation of response to endoplasmic reticulum stress"/>
    <property type="evidence" value="ECO:0007669"/>
    <property type="project" value="TreeGrafter"/>
</dbReference>
<feature type="transmembrane region" description="Helical" evidence="8">
    <location>
        <begin position="116"/>
        <end position="136"/>
    </location>
</feature>